<keyword evidence="4" id="KW-0449">Lipoprotein</keyword>
<evidence type="ECO:0000313" key="6">
    <source>
        <dbReference type="EMBL" id="EWH09073.1"/>
    </source>
</evidence>
<dbReference type="GO" id="GO:0051205">
    <property type="term" value="P:protein insertion into membrane"/>
    <property type="evidence" value="ECO:0007669"/>
    <property type="project" value="UniProtKB-UniRule"/>
</dbReference>
<proteinExistence type="inferred from homology"/>
<dbReference type="InterPro" id="IPR037873">
    <property type="entry name" value="BamE-like"/>
</dbReference>
<comment type="caution">
    <text evidence="6">The sequence shown here is derived from an EMBL/GenBank/DDBJ whole genome shotgun (WGS) entry which is preliminary data.</text>
</comment>
<keyword evidence="4" id="KW-0564">Palmitate</keyword>
<dbReference type="Pfam" id="PF04355">
    <property type="entry name" value="BamE"/>
    <property type="match status" value="1"/>
</dbReference>
<dbReference type="GO" id="GO:0030674">
    <property type="term" value="F:protein-macromolecule adaptor activity"/>
    <property type="evidence" value="ECO:0007669"/>
    <property type="project" value="TreeGrafter"/>
</dbReference>
<comment type="function">
    <text evidence="4">Part of the outer membrane protein assembly complex, which is involved in assembly and insertion of beta-barrel proteins into the outer membrane.</text>
</comment>
<sequence length="111" mass="12903">MLKKLICIGAICLLSACAYKIDIRQGNYIEKRDVAKLRKNMNKEQVIFVLGKPVLKDSFSKNKWYYVYQVDYGDGRDTKRMDLILNFEDGKLVDMTGTVDKPEEFDQPIDE</sequence>
<keyword evidence="3 4" id="KW-0998">Cell outer membrane</keyword>
<evidence type="ECO:0000256" key="3">
    <source>
        <dbReference type="ARBA" id="ARBA00023237"/>
    </source>
</evidence>
<comment type="similarity">
    <text evidence="4">Belongs to the BamE family.</text>
</comment>
<evidence type="ECO:0000313" key="7">
    <source>
        <dbReference type="Proteomes" id="UP000019276"/>
    </source>
</evidence>
<dbReference type="PANTHER" id="PTHR37482">
    <property type="entry name" value="OUTER MEMBRANE PROTEIN ASSEMBLY FACTOR BAME"/>
    <property type="match status" value="1"/>
</dbReference>
<comment type="subcellular location">
    <subcellularLocation>
        <location evidence="4">Cell outer membrane</location>
        <topology evidence="4">Lipid-anchor</topology>
    </subcellularLocation>
</comment>
<dbReference type="InterPro" id="IPR026592">
    <property type="entry name" value="BamE"/>
</dbReference>
<evidence type="ECO:0000259" key="5">
    <source>
        <dbReference type="Pfam" id="PF04355"/>
    </source>
</evidence>
<dbReference type="AlphaFoldDB" id="W7QMC1"/>
<dbReference type="OrthoDB" id="9808250at2"/>
<feature type="domain" description="Outer membrane protein assembly factor BamE" evidence="5">
    <location>
        <begin position="26"/>
        <end position="95"/>
    </location>
</feature>
<keyword evidence="1 4" id="KW-0732">Signal</keyword>
<keyword evidence="7" id="KW-1185">Reference proteome</keyword>
<accession>W7QMC1</accession>
<reference evidence="6 7" key="1">
    <citation type="journal article" date="2014" name="Genome Announc.">
        <title>Draft Genome Sequence of the Agar-Degrading Bacterium Catenovulum sp. Strain DS-2, Isolated from Intestines of Haliotis diversicolor.</title>
        <authorList>
            <person name="Shan D."/>
            <person name="Li X."/>
            <person name="Gu Z."/>
            <person name="Wei G."/>
            <person name="Gao Z."/>
            <person name="Shao Z."/>
        </authorList>
    </citation>
    <scope>NUCLEOTIDE SEQUENCE [LARGE SCALE GENOMIC DNA]</scope>
    <source>
        <strain evidence="6 7">DS-2</strain>
    </source>
</reference>
<dbReference type="InterPro" id="IPR007450">
    <property type="entry name" value="BamE_dom"/>
</dbReference>
<protein>
    <recommendedName>
        <fullName evidence="4">Outer membrane protein assembly factor BamE</fullName>
    </recommendedName>
</protein>
<keyword evidence="2 4" id="KW-0472">Membrane</keyword>
<gene>
    <name evidence="4" type="primary">bamE</name>
    <name evidence="6" type="ORF">DS2_14414</name>
</gene>
<dbReference type="eggNOG" id="COG2913">
    <property type="taxonomic scope" value="Bacteria"/>
</dbReference>
<dbReference type="GO" id="GO:1990063">
    <property type="term" value="C:Bam protein complex"/>
    <property type="evidence" value="ECO:0007669"/>
    <property type="project" value="TreeGrafter"/>
</dbReference>
<comment type="subunit">
    <text evidence="4">Part of the Bam complex.</text>
</comment>
<dbReference type="PANTHER" id="PTHR37482:SF1">
    <property type="entry name" value="OUTER MEMBRANE PROTEIN ASSEMBLY FACTOR BAME"/>
    <property type="match status" value="1"/>
</dbReference>
<dbReference type="Proteomes" id="UP000019276">
    <property type="component" value="Unassembled WGS sequence"/>
</dbReference>
<dbReference type="GO" id="GO:0043165">
    <property type="term" value="P:Gram-negative-bacterium-type cell outer membrane assembly"/>
    <property type="evidence" value="ECO:0007669"/>
    <property type="project" value="UniProtKB-UniRule"/>
</dbReference>
<evidence type="ECO:0000256" key="2">
    <source>
        <dbReference type="ARBA" id="ARBA00023136"/>
    </source>
</evidence>
<dbReference type="Gene3D" id="3.30.1450.10">
    <property type="match status" value="1"/>
</dbReference>
<name>W7QMC1_9ALTE</name>
<evidence type="ECO:0000256" key="1">
    <source>
        <dbReference type="ARBA" id="ARBA00022729"/>
    </source>
</evidence>
<dbReference type="RefSeq" id="WP_035015534.1">
    <property type="nucleotide sequence ID" value="NZ_ARZY01000030.1"/>
</dbReference>
<evidence type="ECO:0000256" key="4">
    <source>
        <dbReference type="HAMAP-Rule" id="MF_00925"/>
    </source>
</evidence>
<dbReference type="HAMAP" id="MF_00925">
    <property type="entry name" value="OM_assembly_BamE"/>
    <property type="match status" value="1"/>
</dbReference>
<organism evidence="6 7">
    <name type="scientific">Catenovulum agarivorans DS-2</name>
    <dbReference type="NCBI Taxonomy" id="1328313"/>
    <lineage>
        <taxon>Bacteria</taxon>
        <taxon>Pseudomonadati</taxon>
        <taxon>Pseudomonadota</taxon>
        <taxon>Gammaproteobacteria</taxon>
        <taxon>Alteromonadales</taxon>
        <taxon>Alteromonadaceae</taxon>
        <taxon>Catenovulum</taxon>
    </lineage>
</organism>
<dbReference type="PROSITE" id="PS51257">
    <property type="entry name" value="PROKAR_LIPOPROTEIN"/>
    <property type="match status" value="1"/>
</dbReference>
<dbReference type="EMBL" id="ARZY01000030">
    <property type="protein sequence ID" value="EWH09073.1"/>
    <property type="molecule type" value="Genomic_DNA"/>
</dbReference>
<dbReference type="STRING" id="1328313.DS2_14414"/>